<accession>A0ABS4IR83</accession>
<proteinExistence type="inferred from homology"/>
<name>A0ABS4IR83_9BACL</name>
<evidence type="ECO:0000256" key="3">
    <source>
        <dbReference type="ARBA" id="ARBA00022629"/>
    </source>
</evidence>
<dbReference type="InterPro" id="IPR043129">
    <property type="entry name" value="ATPase_NBD"/>
</dbReference>
<dbReference type="RefSeq" id="WP_209970885.1">
    <property type="nucleotide sequence ID" value="NZ_JAGGLB010000004.1"/>
</dbReference>
<dbReference type="Proteomes" id="UP001519287">
    <property type="component" value="Unassembled WGS sequence"/>
</dbReference>
<keyword evidence="3" id="KW-0859">Xylose metabolism</keyword>
<evidence type="ECO:0000256" key="2">
    <source>
        <dbReference type="ARBA" id="ARBA00006479"/>
    </source>
</evidence>
<keyword evidence="5" id="KW-1185">Reference proteome</keyword>
<dbReference type="InterPro" id="IPR000600">
    <property type="entry name" value="ROK"/>
</dbReference>
<dbReference type="EMBL" id="JAGGLB010000004">
    <property type="protein sequence ID" value="MBP1990081.1"/>
    <property type="molecule type" value="Genomic_DNA"/>
</dbReference>
<evidence type="ECO:0000313" key="4">
    <source>
        <dbReference type="EMBL" id="MBP1990081.1"/>
    </source>
</evidence>
<evidence type="ECO:0000256" key="1">
    <source>
        <dbReference type="ARBA" id="ARBA00002486"/>
    </source>
</evidence>
<dbReference type="InterPro" id="IPR036388">
    <property type="entry name" value="WH-like_DNA-bd_sf"/>
</dbReference>
<dbReference type="SUPFAM" id="SSF46785">
    <property type="entry name" value="Winged helix' DNA-binding domain"/>
    <property type="match status" value="1"/>
</dbReference>
<dbReference type="PANTHER" id="PTHR18964">
    <property type="entry name" value="ROK (REPRESSOR, ORF, KINASE) FAMILY"/>
    <property type="match status" value="1"/>
</dbReference>
<keyword evidence="3" id="KW-0119">Carbohydrate metabolism</keyword>
<dbReference type="SUPFAM" id="SSF53067">
    <property type="entry name" value="Actin-like ATPase domain"/>
    <property type="match status" value="1"/>
</dbReference>
<comment type="caution">
    <text evidence="4">The sequence shown here is derived from an EMBL/GenBank/DDBJ whole genome shotgun (WGS) entry which is preliminary data.</text>
</comment>
<evidence type="ECO:0000313" key="5">
    <source>
        <dbReference type="Proteomes" id="UP001519287"/>
    </source>
</evidence>
<organism evidence="4 5">
    <name type="scientific">Paenibacillus eucommiae</name>
    <dbReference type="NCBI Taxonomy" id="1355755"/>
    <lineage>
        <taxon>Bacteria</taxon>
        <taxon>Bacillati</taxon>
        <taxon>Bacillota</taxon>
        <taxon>Bacilli</taxon>
        <taxon>Bacillales</taxon>
        <taxon>Paenibacillaceae</taxon>
        <taxon>Paenibacillus</taxon>
    </lineage>
</organism>
<comment type="function">
    <text evidence="1">Transcriptional repressor of xylose-utilizing enzymes.</text>
</comment>
<sequence>MKLDKLDPMELKVMKCIQKSDGVSRKMLSEMADASQATITKVTKVLIDQQYVVEGEHIGSGMGRKEVLLYLNPQKFRYLGMDIGGHKVRLALADHGLSITHYTEYLTSELDPELDIMKLLIEKMELFLTESGVQSTDIDAVGIGVTGIVDEEMKRILNIPNLSQWGELDIINRLQNQFSCPIFLDESGRTMALIEKSMGKARHIGNFMVIHIGFGIVSGIVINDQLVRGADNVGGLLGHTTADEGGIRCFCGNYGCLENQANYPLIEGSYRLRDGTFPSIAEALLHNDKIAMDICIDVGKAIGIALSNIINLFNPRAIYVGGPVYELPIIFEETKRTILLRANRYATVKLQLEYNSFGDKQGIMGALELARNSFSLEG</sequence>
<reference evidence="4 5" key="1">
    <citation type="submission" date="2021-03" db="EMBL/GenBank/DDBJ databases">
        <title>Genomic Encyclopedia of Type Strains, Phase IV (KMG-IV): sequencing the most valuable type-strain genomes for metagenomic binning, comparative biology and taxonomic classification.</title>
        <authorList>
            <person name="Goeker M."/>
        </authorList>
    </citation>
    <scope>NUCLEOTIDE SEQUENCE [LARGE SCALE GENOMIC DNA]</scope>
    <source>
        <strain evidence="4 5">DSM 26048</strain>
    </source>
</reference>
<protein>
    <submittedName>
        <fullName evidence="4">N-acetylglucosamine repressor</fullName>
    </submittedName>
</protein>
<dbReference type="Pfam" id="PF00480">
    <property type="entry name" value="ROK"/>
    <property type="match status" value="1"/>
</dbReference>
<dbReference type="InterPro" id="IPR036390">
    <property type="entry name" value="WH_DNA-bd_sf"/>
</dbReference>
<comment type="similarity">
    <text evidence="2">Belongs to the ROK (NagC/XylR) family.</text>
</comment>
<dbReference type="Gene3D" id="1.10.10.10">
    <property type="entry name" value="Winged helix-like DNA-binding domain superfamily/Winged helix DNA-binding domain"/>
    <property type="match status" value="1"/>
</dbReference>
<dbReference type="Gene3D" id="3.30.420.40">
    <property type="match status" value="2"/>
</dbReference>
<dbReference type="PANTHER" id="PTHR18964:SF149">
    <property type="entry name" value="BIFUNCTIONAL UDP-N-ACETYLGLUCOSAMINE 2-EPIMERASE_N-ACETYLMANNOSAMINE KINASE"/>
    <property type="match status" value="1"/>
</dbReference>
<gene>
    <name evidence="4" type="ORF">J2Z66_001679</name>
</gene>